<dbReference type="Gene3D" id="3.20.20.140">
    <property type="entry name" value="Metal-dependent hydrolases"/>
    <property type="match status" value="1"/>
</dbReference>
<evidence type="ECO:0000256" key="9">
    <source>
        <dbReference type="ARBA" id="ARBA00023239"/>
    </source>
</evidence>
<name>A0A914US26_9BILA</name>
<dbReference type="EC" id="4.1.1.45" evidence="4 11"/>
<dbReference type="SUPFAM" id="SSF51556">
    <property type="entry name" value="Metallo-dependent hydrolases"/>
    <property type="match status" value="1"/>
</dbReference>
<evidence type="ECO:0000256" key="6">
    <source>
        <dbReference type="ARBA" id="ARBA00022723"/>
    </source>
</evidence>
<dbReference type="WBParaSite" id="PSAMB.scaffold11944size3046.g34510.t1">
    <property type="protein sequence ID" value="PSAMB.scaffold11944size3046.g34510.t1"/>
    <property type="gene ID" value="PSAMB.scaffold11944size3046.g34510"/>
</dbReference>
<dbReference type="InterPro" id="IPR032465">
    <property type="entry name" value="ACMSD"/>
</dbReference>
<comment type="similarity">
    <text evidence="2">Belongs to the metallo-dependent hydrolases superfamily. ACMSD family.</text>
</comment>
<keyword evidence="7 11" id="KW-0210">Decarboxylase</keyword>
<accession>A0A914US26</accession>
<dbReference type="PANTHER" id="PTHR21240:SF27">
    <property type="entry name" value="2-AMINO-3-CARBOXYMUCONATE-6-SEMIALDEHYDE DECARBOXYLASE"/>
    <property type="match status" value="1"/>
</dbReference>
<comment type="catalytic activity">
    <reaction evidence="11">
        <text>2-amino-3-carboxymuconate 6-semialdehyde + H(+) = 2-aminomuconate 6-semialdehyde + CO2</text>
        <dbReference type="Rhea" id="RHEA:16557"/>
        <dbReference type="ChEBI" id="CHEBI:15378"/>
        <dbReference type="ChEBI" id="CHEBI:16526"/>
        <dbReference type="ChEBI" id="CHEBI:77634"/>
        <dbReference type="ChEBI" id="CHEBI:77803"/>
        <dbReference type="EC" id="4.1.1.45"/>
    </reaction>
</comment>
<dbReference type="Proteomes" id="UP000887566">
    <property type="component" value="Unplaced"/>
</dbReference>
<protein>
    <recommendedName>
        <fullName evidence="5 11">2-amino-3-carboxymuconate-6-semialdehyde decarboxylase</fullName>
        <ecNumber evidence="4 11">4.1.1.45</ecNumber>
    </recommendedName>
    <alternativeName>
        <fullName evidence="10 11">Picolinate carboxylase</fullName>
    </alternativeName>
</protein>
<evidence type="ECO:0000256" key="8">
    <source>
        <dbReference type="ARBA" id="ARBA00022833"/>
    </source>
</evidence>
<evidence type="ECO:0000256" key="7">
    <source>
        <dbReference type="ARBA" id="ARBA00022793"/>
    </source>
</evidence>
<evidence type="ECO:0000256" key="10">
    <source>
        <dbReference type="ARBA" id="ARBA00031120"/>
    </source>
</evidence>
<organism evidence="12 13">
    <name type="scientific">Plectus sambesii</name>
    <dbReference type="NCBI Taxonomy" id="2011161"/>
    <lineage>
        <taxon>Eukaryota</taxon>
        <taxon>Metazoa</taxon>
        <taxon>Ecdysozoa</taxon>
        <taxon>Nematoda</taxon>
        <taxon>Chromadorea</taxon>
        <taxon>Plectida</taxon>
        <taxon>Plectina</taxon>
        <taxon>Plectoidea</taxon>
        <taxon>Plectidae</taxon>
        <taxon>Plectus</taxon>
    </lineage>
</organism>
<dbReference type="GO" id="GO:0019748">
    <property type="term" value="P:secondary metabolic process"/>
    <property type="evidence" value="ECO:0007669"/>
    <property type="project" value="TreeGrafter"/>
</dbReference>
<evidence type="ECO:0000256" key="1">
    <source>
        <dbReference type="ARBA" id="ARBA00005079"/>
    </source>
</evidence>
<evidence type="ECO:0000256" key="5">
    <source>
        <dbReference type="ARBA" id="ARBA00021214"/>
    </source>
</evidence>
<evidence type="ECO:0000256" key="11">
    <source>
        <dbReference type="RuleBase" id="RU366045"/>
    </source>
</evidence>
<evidence type="ECO:0000256" key="3">
    <source>
        <dbReference type="ARBA" id="ARBA00011245"/>
    </source>
</evidence>
<evidence type="ECO:0000256" key="2">
    <source>
        <dbReference type="ARBA" id="ARBA00005871"/>
    </source>
</evidence>
<dbReference type="PANTHER" id="PTHR21240">
    <property type="entry name" value="2-AMINO-3-CARBOXYLMUCONATE-6-SEMIALDEHYDE DECARBOXYLASE"/>
    <property type="match status" value="1"/>
</dbReference>
<keyword evidence="6" id="KW-0479">Metal-binding</keyword>
<comment type="function">
    <text evidence="11">Converts alpha-amino-beta-carboxymuconate-epsilon-semialdehyde (ACMS) to alpha-aminomuconate semialdehyde (AMS).</text>
</comment>
<keyword evidence="12" id="KW-1185">Reference proteome</keyword>
<evidence type="ECO:0000256" key="4">
    <source>
        <dbReference type="ARBA" id="ARBA00012365"/>
    </source>
</evidence>
<sequence>MFSSASERPKIDVHAHILPRTWPDLEKKFGYGGWVQLKHSPDNANTAEMMKDGKVFRVVERNCWDIDSRIAEMDACGVRVQALSTVPVMFSYW</sequence>
<dbReference type="InterPro" id="IPR032466">
    <property type="entry name" value="Metal_Hydrolase"/>
</dbReference>
<dbReference type="GO" id="GO:0001760">
    <property type="term" value="F:aminocarboxymuconate-semialdehyde decarboxylase activity"/>
    <property type="evidence" value="ECO:0007669"/>
    <property type="project" value="UniProtKB-UniRule"/>
</dbReference>
<comment type="subunit">
    <text evidence="3 11">Monomer.</text>
</comment>
<keyword evidence="9 11" id="KW-0456">Lyase</keyword>
<dbReference type="GO" id="GO:1904985">
    <property type="term" value="P:negative regulation of quinolinate biosynthetic process"/>
    <property type="evidence" value="ECO:0007669"/>
    <property type="project" value="UniProtKB-UniRule"/>
</dbReference>
<dbReference type="GO" id="GO:0046872">
    <property type="term" value="F:metal ion binding"/>
    <property type="evidence" value="ECO:0007669"/>
    <property type="project" value="UniProtKB-KW"/>
</dbReference>
<evidence type="ECO:0000313" key="12">
    <source>
        <dbReference type="Proteomes" id="UP000887566"/>
    </source>
</evidence>
<comment type="pathway">
    <text evidence="1 11">Secondary metabolite metabolism; quinolate metabolism.</text>
</comment>
<evidence type="ECO:0000313" key="13">
    <source>
        <dbReference type="WBParaSite" id="PSAMB.scaffold11944size3046.g34510.t1"/>
    </source>
</evidence>
<dbReference type="GO" id="GO:0005829">
    <property type="term" value="C:cytosol"/>
    <property type="evidence" value="ECO:0007669"/>
    <property type="project" value="UniProtKB-UniRule"/>
</dbReference>
<proteinExistence type="inferred from homology"/>
<keyword evidence="8" id="KW-0862">Zinc</keyword>
<dbReference type="AlphaFoldDB" id="A0A914US26"/>
<reference evidence="13" key="1">
    <citation type="submission" date="2022-11" db="UniProtKB">
        <authorList>
            <consortium name="WormBaseParasite"/>
        </authorList>
    </citation>
    <scope>IDENTIFICATION</scope>
</reference>